<dbReference type="RefSeq" id="WP_166269871.1">
    <property type="nucleotide sequence ID" value="NZ_CP048029.1"/>
</dbReference>
<dbReference type="AlphaFoldDB" id="A0A6G7VB67"/>
<evidence type="ECO:0000313" key="2">
    <source>
        <dbReference type="Proteomes" id="UP000502699"/>
    </source>
</evidence>
<organism evidence="1 2">
    <name type="scientific">Caldichromatium japonicum</name>
    <dbReference type="NCBI Taxonomy" id="2699430"/>
    <lineage>
        <taxon>Bacteria</taxon>
        <taxon>Pseudomonadati</taxon>
        <taxon>Pseudomonadota</taxon>
        <taxon>Gammaproteobacteria</taxon>
        <taxon>Chromatiales</taxon>
        <taxon>Chromatiaceae</taxon>
        <taxon>Caldichromatium</taxon>
    </lineage>
</organism>
<protein>
    <submittedName>
        <fullName evidence="1">Uncharacterized protein</fullName>
    </submittedName>
</protein>
<keyword evidence="2" id="KW-1185">Reference proteome</keyword>
<dbReference type="EMBL" id="CP048029">
    <property type="protein sequence ID" value="QIK37098.1"/>
    <property type="molecule type" value="Genomic_DNA"/>
</dbReference>
<evidence type="ECO:0000313" key="1">
    <source>
        <dbReference type="EMBL" id="QIK37098.1"/>
    </source>
</evidence>
<accession>A0A6G7VB67</accession>
<gene>
    <name evidence="1" type="ORF">GWK36_02750</name>
</gene>
<sequence length="76" mass="8621">MVYCESYLNRTQLMGQRFVILRAEMKKKLGGLKGKKGLELEVLMLPPDESYISSLADQVATTPYLTKSFILFFKAA</sequence>
<proteinExistence type="predicted"/>
<dbReference type="Proteomes" id="UP000502699">
    <property type="component" value="Chromosome"/>
</dbReference>
<dbReference type="KEGG" id="cjap:GWK36_02750"/>
<name>A0A6G7VB67_9GAMM</name>
<reference evidence="2" key="1">
    <citation type="submission" date="2020-01" db="EMBL/GenBank/DDBJ databases">
        <title>Caldichromatium gen. nov., sp. nov., a thermophilic purple sulfur bacterium member of the family Chromatiaceae isolated from Nakabusa hot spring, Japan.</title>
        <authorList>
            <person name="Saini M.K."/>
            <person name="Hanada S."/>
            <person name="Tank M."/>
        </authorList>
    </citation>
    <scope>NUCLEOTIDE SEQUENCE [LARGE SCALE GENOMIC DNA]</scope>
    <source>
        <strain evidence="2">No.7</strain>
    </source>
</reference>